<organism evidence="1 2">
    <name type="scientific">Vaccinium darrowii</name>
    <dbReference type="NCBI Taxonomy" id="229202"/>
    <lineage>
        <taxon>Eukaryota</taxon>
        <taxon>Viridiplantae</taxon>
        <taxon>Streptophyta</taxon>
        <taxon>Embryophyta</taxon>
        <taxon>Tracheophyta</taxon>
        <taxon>Spermatophyta</taxon>
        <taxon>Magnoliopsida</taxon>
        <taxon>eudicotyledons</taxon>
        <taxon>Gunneridae</taxon>
        <taxon>Pentapetalae</taxon>
        <taxon>asterids</taxon>
        <taxon>Ericales</taxon>
        <taxon>Ericaceae</taxon>
        <taxon>Vaccinioideae</taxon>
        <taxon>Vaccinieae</taxon>
        <taxon>Vaccinium</taxon>
    </lineage>
</organism>
<proteinExistence type="predicted"/>
<comment type="caution">
    <text evidence="1">The sequence shown here is derived from an EMBL/GenBank/DDBJ whole genome shotgun (WGS) entry which is preliminary data.</text>
</comment>
<dbReference type="EMBL" id="CM037156">
    <property type="protein sequence ID" value="KAH7837544.1"/>
    <property type="molecule type" value="Genomic_DNA"/>
</dbReference>
<evidence type="ECO:0000313" key="1">
    <source>
        <dbReference type="EMBL" id="KAH7837544.1"/>
    </source>
</evidence>
<keyword evidence="2" id="KW-1185">Reference proteome</keyword>
<dbReference type="Proteomes" id="UP000828048">
    <property type="component" value="Chromosome 6"/>
</dbReference>
<sequence length="234" mass="25077">MRNAGASQRLCMVSIAVRLGFACAVLFVVGNCLSSESTGNAAGFQENNTGFARKLLDVVDDGEGGGGGKTVNRIGGTCSKDNIAIFQGPTAPLPNGIPTYTVQVLNVCVSGCSVSNIHLSCGWFSSARLINPQIFRRICYDDCLVNNGEALGPGESLSFQYANSFSYPLSVSSVSCYVTLFKEKLAPAVDPKPNCPKNLVKPEKRYLSSVDITDQLEACRRLLSELHFILYVAM</sequence>
<reference evidence="1 2" key="1">
    <citation type="journal article" date="2021" name="Hortic Res">
        <title>High-quality reference genome and annotation aids understanding of berry development for evergreen blueberry (Vaccinium darrowii).</title>
        <authorList>
            <person name="Yu J."/>
            <person name="Hulse-Kemp A.M."/>
            <person name="Babiker E."/>
            <person name="Staton M."/>
        </authorList>
    </citation>
    <scope>NUCLEOTIDE SEQUENCE [LARGE SCALE GENOMIC DNA]</scope>
    <source>
        <strain evidence="2">cv. NJ 8807/NJ 8810</strain>
        <tissue evidence="1">Young leaf</tissue>
    </source>
</reference>
<protein>
    <submittedName>
        <fullName evidence="1">Uncharacterized protein</fullName>
    </submittedName>
</protein>
<gene>
    <name evidence="1" type="ORF">Vadar_015016</name>
</gene>
<name>A0ACB7X9Z8_9ERIC</name>
<accession>A0ACB7X9Z8</accession>
<evidence type="ECO:0000313" key="2">
    <source>
        <dbReference type="Proteomes" id="UP000828048"/>
    </source>
</evidence>